<feature type="region of interest" description="Disordered" evidence="1">
    <location>
        <begin position="207"/>
        <end position="235"/>
    </location>
</feature>
<feature type="transmembrane region" description="Helical" evidence="2">
    <location>
        <begin position="6"/>
        <end position="28"/>
    </location>
</feature>
<dbReference type="OrthoDB" id="3256745at2759"/>
<keyword evidence="2" id="KW-0472">Membrane</keyword>
<keyword evidence="4" id="KW-1185">Reference proteome</keyword>
<gene>
    <name evidence="3" type="ORF">FIBSPDRAFT_1052740</name>
</gene>
<reference evidence="3 4" key="1">
    <citation type="journal article" date="2016" name="Mol. Biol. Evol.">
        <title>Comparative Genomics of Early-Diverging Mushroom-Forming Fungi Provides Insights into the Origins of Lignocellulose Decay Capabilities.</title>
        <authorList>
            <person name="Nagy L.G."/>
            <person name="Riley R."/>
            <person name="Tritt A."/>
            <person name="Adam C."/>
            <person name="Daum C."/>
            <person name="Floudas D."/>
            <person name="Sun H."/>
            <person name="Yadav J.S."/>
            <person name="Pangilinan J."/>
            <person name="Larsson K.H."/>
            <person name="Matsuura K."/>
            <person name="Barry K."/>
            <person name="Labutti K."/>
            <person name="Kuo R."/>
            <person name="Ohm R.A."/>
            <person name="Bhattacharya S.S."/>
            <person name="Shirouzu T."/>
            <person name="Yoshinaga Y."/>
            <person name="Martin F.M."/>
            <person name="Grigoriev I.V."/>
            <person name="Hibbett D.S."/>
        </authorList>
    </citation>
    <scope>NUCLEOTIDE SEQUENCE [LARGE SCALE GENOMIC DNA]</scope>
    <source>
        <strain evidence="3 4">CBS 109695</strain>
    </source>
</reference>
<accession>A0A165WQN5</accession>
<feature type="transmembrane region" description="Helical" evidence="2">
    <location>
        <begin position="78"/>
        <end position="103"/>
    </location>
</feature>
<name>A0A165WQN5_9AGAM</name>
<proteinExistence type="predicted"/>
<feature type="transmembrane region" description="Helical" evidence="2">
    <location>
        <begin position="160"/>
        <end position="180"/>
    </location>
</feature>
<feature type="region of interest" description="Disordered" evidence="1">
    <location>
        <begin position="248"/>
        <end position="267"/>
    </location>
</feature>
<dbReference type="AlphaFoldDB" id="A0A165WQN5"/>
<evidence type="ECO:0000313" key="4">
    <source>
        <dbReference type="Proteomes" id="UP000076532"/>
    </source>
</evidence>
<feature type="transmembrane region" description="Helical" evidence="2">
    <location>
        <begin position="115"/>
        <end position="140"/>
    </location>
</feature>
<dbReference type="Proteomes" id="UP000076532">
    <property type="component" value="Unassembled WGS sequence"/>
</dbReference>
<evidence type="ECO:0000313" key="3">
    <source>
        <dbReference type="EMBL" id="KZP07812.1"/>
    </source>
</evidence>
<keyword evidence="2" id="KW-0812">Transmembrane</keyword>
<dbReference type="EMBL" id="KV417739">
    <property type="protein sequence ID" value="KZP07812.1"/>
    <property type="molecule type" value="Genomic_DNA"/>
</dbReference>
<keyword evidence="2" id="KW-1133">Transmembrane helix</keyword>
<organism evidence="3 4">
    <name type="scientific">Athelia psychrophila</name>
    <dbReference type="NCBI Taxonomy" id="1759441"/>
    <lineage>
        <taxon>Eukaryota</taxon>
        <taxon>Fungi</taxon>
        <taxon>Dikarya</taxon>
        <taxon>Basidiomycota</taxon>
        <taxon>Agaricomycotina</taxon>
        <taxon>Agaricomycetes</taxon>
        <taxon>Agaricomycetidae</taxon>
        <taxon>Atheliales</taxon>
        <taxon>Atheliaceae</taxon>
        <taxon>Athelia</taxon>
    </lineage>
</organism>
<sequence>MVDHGVKLTWMIILTAGALCTWPVLWALAKITGCWWIPVTFGAGMTTLILAFDLGMLWNLNPYEFPVWFCLAQMTTVALSLAVIVGVTAAWYYAALAAAVWPLQRGSALRWRHWFILPVVIIPVSSTALQMAFTVKYNAYVQIGYDNTFCDVTEPLWPKLLGWGAMPLFCITPCVIFTIYSIPKLRRTMRVHQSLWADMANQFRIERPPVSPPPIRTRPRSREDPSSSNSDSTAPLHPMYGLIPMHSLHTPSGLGPPSPQHDTSARNSTMSSLYSLDATTNDDVAILHLYKSSLLYLTSLDETEAPIGQAPSHTNGDVSSYGGALGDTSYANLSHTSGRGHYDGKYALAFKPIRCELKGDSTILCL</sequence>
<feature type="transmembrane region" description="Helical" evidence="2">
    <location>
        <begin position="35"/>
        <end position="58"/>
    </location>
</feature>
<evidence type="ECO:0000256" key="2">
    <source>
        <dbReference type="SAM" id="Phobius"/>
    </source>
</evidence>
<evidence type="ECO:0000256" key="1">
    <source>
        <dbReference type="SAM" id="MobiDB-lite"/>
    </source>
</evidence>
<protein>
    <submittedName>
        <fullName evidence="3">Uncharacterized protein</fullName>
    </submittedName>
</protein>